<organism evidence="1 2">
    <name type="scientific">Methylophaga marina</name>
    <dbReference type="NCBI Taxonomy" id="45495"/>
    <lineage>
        <taxon>Bacteria</taxon>
        <taxon>Pseudomonadati</taxon>
        <taxon>Pseudomonadota</taxon>
        <taxon>Gammaproteobacteria</taxon>
        <taxon>Thiotrichales</taxon>
        <taxon>Piscirickettsiaceae</taxon>
        <taxon>Methylophaga</taxon>
    </lineage>
</organism>
<evidence type="ECO:0000313" key="1">
    <source>
        <dbReference type="EMBL" id="GAA0219785.1"/>
    </source>
</evidence>
<keyword evidence="2" id="KW-1185">Reference proteome</keyword>
<gene>
    <name evidence="1" type="ORF">GCM10008964_09250</name>
</gene>
<sequence length="82" mass="9641">MPVYYSFPSRPTEIEYRMTEKTDTNIDTVKTKLLELFDDMLGHDGFGDIKVEMKILKRQQKEVILHCGKQYRFVIDNPNLSA</sequence>
<evidence type="ECO:0000313" key="2">
    <source>
        <dbReference type="Proteomes" id="UP001501476"/>
    </source>
</evidence>
<dbReference type="EMBL" id="BAAADG010000003">
    <property type="protein sequence ID" value="GAA0219785.1"/>
    <property type="molecule type" value="Genomic_DNA"/>
</dbReference>
<proteinExistence type="predicted"/>
<protein>
    <submittedName>
        <fullName evidence="1">Uncharacterized protein</fullName>
    </submittedName>
</protein>
<name>A0ABP3D0B0_9GAMM</name>
<comment type="caution">
    <text evidence="1">The sequence shown here is derived from an EMBL/GenBank/DDBJ whole genome shotgun (WGS) entry which is preliminary data.</text>
</comment>
<accession>A0ABP3D0B0</accession>
<reference evidence="2" key="1">
    <citation type="journal article" date="2019" name="Int. J. Syst. Evol. Microbiol.">
        <title>The Global Catalogue of Microorganisms (GCM) 10K type strain sequencing project: providing services to taxonomists for standard genome sequencing and annotation.</title>
        <authorList>
            <consortium name="The Broad Institute Genomics Platform"/>
            <consortium name="The Broad Institute Genome Sequencing Center for Infectious Disease"/>
            <person name="Wu L."/>
            <person name="Ma J."/>
        </authorList>
    </citation>
    <scope>NUCLEOTIDE SEQUENCE [LARGE SCALE GENOMIC DNA]</scope>
    <source>
        <strain evidence="2">JCM 6886</strain>
    </source>
</reference>
<dbReference type="Proteomes" id="UP001501476">
    <property type="component" value="Unassembled WGS sequence"/>
</dbReference>